<dbReference type="InterPro" id="IPR028081">
    <property type="entry name" value="Leu-bd"/>
</dbReference>
<dbReference type="EMBL" id="CAADRM010000080">
    <property type="protein sequence ID" value="VFU13468.1"/>
    <property type="molecule type" value="Genomic_DNA"/>
</dbReference>
<organism evidence="3">
    <name type="scientific">anaerobic digester metagenome</name>
    <dbReference type="NCBI Taxonomy" id="1263854"/>
    <lineage>
        <taxon>unclassified sequences</taxon>
        <taxon>metagenomes</taxon>
        <taxon>ecological metagenomes</taxon>
    </lineage>
</organism>
<feature type="domain" description="Leucine-binding protein" evidence="2">
    <location>
        <begin position="263"/>
        <end position="599"/>
    </location>
</feature>
<protein>
    <recommendedName>
        <fullName evidence="2">Leucine-binding protein domain-containing protein</fullName>
    </recommendedName>
</protein>
<sequence length="608" mass="67280">MSNRMKHFPPLKIILLFGACFLAFACAAPVQKAAAPQDPKSLYDRALVQEKSGNTQSAYQSYISIWKLFPNHELAPQALYRAGSLISASNPSKASELYRSFLGSYARSPLKSQVIGDLLEAEVRLGRFSQSIDLFTEFYGESHDPDLVQPGIRLVRGLSGARRYQESLDLISMMFPYVDKSSQESLLPYWKTGVENTGRVEQLHKIEQGVHDNRLLDVLLARQVDLYIEQGKNDMARSIISRLGPGKGLSRWTQSGSPEAKKTIGVLVPLSGKWETVGQKVLKGIQFASRVFSTDDSPQVEYLIRDYGNDEQSIPSIIEELDTREDIIALIGPVGESAGSIACAEARKRGIPSFLFTRADVVPNQISYCFSNFISIDVQAEALLRAAADMNISRFAVFYPSDHFGNSFTRIFSSKAPEFGISVVRTVEYSSDLVDFKGAVKKLVEHLPENNPPDFDALLIPDTAINSAMVASYLPYLNIKGVRLFGPTLWDSPDFIRVGGRYVDDSVFVSGFFANSQLDYVQEFNDQFYYTFGYNPSVWEASAYDTATILQNLISGDPASREALQGLIASLQDYPGLTGSTSFSPDGSVEKIIYVLSVKNSAVYEIAP</sequence>
<dbReference type="InterPro" id="IPR011990">
    <property type="entry name" value="TPR-like_helical_dom_sf"/>
</dbReference>
<dbReference type="SUPFAM" id="SSF53822">
    <property type="entry name" value="Periplasmic binding protein-like I"/>
    <property type="match status" value="1"/>
</dbReference>
<evidence type="ECO:0000259" key="2">
    <source>
        <dbReference type="Pfam" id="PF13458"/>
    </source>
</evidence>
<dbReference type="SUPFAM" id="SSF48452">
    <property type="entry name" value="TPR-like"/>
    <property type="match status" value="1"/>
</dbReference>
<dbReference type="PROSITE" id="PS51257">
    <property type="entry name" value="PROKAR_LIPOPROTEIN"/>
    <property type="match status" value="1"/>
</dbReference>
<dbReference type="CDD" id="cd06339">
    <property type="entry name" value="PBP1_YraM_LppC_lipoprotein-like"/>
    <property type="match status" value="1"/>
</dbReference>
<reference evidence="3" key="1">
    <citation type="submission" date="2019-03" db="EMBL/GenBank/DDBJ databases">
        <authorList>
            <person name="Hao L."/>
        </authorList>
    </citation>
    <scope>NUCLEOTIDE SEQUENCE</scope>
</reference>
<accession>A0A485LXN5</accession>
<evidence type="ECO:0000313" key="3">
    <source>
        <dbReference type="EMBL" id="VFU13468.1"/>
    </source>
</evidence>
<dbReference type="PANTHER" id="PTHR30483">
    <property type="entry name" value="LEUCINE-SPECIFIC-BINDING PROTEIN"/>
    <property type="match status" value="1"/>
</dbReference>
<dbReference type="Pfam" id="PF13458">
    <property type="entry name" value="Peripla_BP_6"/>
    <property type="match status" value="1"/>
</dbReference>
<dbReference type="AlphaFoldDB" id="A0A485LXN5"/>
<gene>
    <name evidence="3" type="ORF">SCFA_190022</name>
</gene>
<dbReference type="Gene3D" id="1.25.40.10">
    <property type="entry name" value="Tetratricopeptide repeat domain"/>
    <property type="match status" value="1"/>
</dbReference>
<dbReference type="InterPro" id="IPR051010">
    <property type="entry name" value="BCAA_transport"/>
</dbReference>
<name>A0A485LXN5_9ZZZZ</name>
<dbReference type="PANTHER" id="PTHR30483:SF6">
    <property type="entry name" value="PERIPLASMIC BINDING PROTEIN OF ABC TRANSPORTER FOR NATURAL AMINO ACIDS"/>
    <property type="match status" value="1"/>
</dbReference>
<dbReference type="InterPro" id="IPR028082">
    <property type="entry name" value="Peripla_BP_I"/>
</dbReference>
<proteinExistence type="predicted"/>
<evidence type="ECO:0000256" key="1">
    <source>
        <dbReference type="ARBA" id="ARBA00022729"/>
    </source>
</evidence>
<dbReference type="Gene3D" id="3.40.50.2300">
    <property type="match status" value="2"/>
</dbReference>
<keyword evidence="1" id="KW-0732">Signal</keyword>